<gene>
    <name evidence="1" type="ORF">LCGC14_2878550</name>
</gene>
<organism evidence="1">
    <name type="scientific">marine sediment metagenome</name>
    <dbReference type="NCBI Taxonomy" id="412755"/>
    <lineage>
        <taxon>unclassified sequences</taxon>
        <taxon>metagenomes</taxon>
        <taxon>ecological metagenomes</taxon>
    </lineage>
</organism>
<protein>
    <submittedName>
        <fullName evidence="1">Uncharacterized protein</fullName>
    </submittedName>
</protein>
<sequence length="71" mass="8253">MKVEKNIKGSSHPENFCWQCGHPNVTWYAPNELWNKLCKGEEIICPKCFQQRADKAGINLIFTTEVRTNKK</sequence>
<dbReference type="AlphaFoldDB" id="A0A0F8YMJ9"/>
<proteinExistence type="predicted"/>
<accession>A0A0F8YMJ9</accession>
<name>A0A0F8YMJ9_9ZZZZ</name>
<comment type="caution">
    <text evidence="1">The sequence shown here is derived from an EMBL/GenBank/DDBJ whole genome shotgun (WGS) entry which is preliminary data.</text>
</comment>
<reference evidence="1" key="1">
    <citation type="journal article" date="2015" name="Nature">
        <title>Complex archaea that bridge the gap between prokaryotes and eukaryotes.</title>
        <authorList>
            <person name="Spang A."/>
            <person name="Saw J.H."/>
            <person name="Jorgensen S.L."/>
            <person name="Zaremba-Niedzwiedzka K."/>
            <person name="Martijn J."/>
            <person name="Lind A.E."/>
            <person name="van Eijk R."/>
            <person name="Schleper C."/>
            <person name="Guy L."/>
            <person name="Ettema T.J."/>
        </authorList>
    </citation>
    <scope>NUCLEOTIDE SEQUENCE</scope>
</reference>
<evidence type="ECO:0000313" key="1">
    <source>
        <dbReference type="EMBL" id="KKK74960.1"/>
    </source>
</evidence>
<dbReference type="EMBL" id="LAZR01056078">
    <property type="protein sequence ID" value="KKK74960.1"/>
    <property type="molecule type" value="Genomic_DNA"/>
</dbReference>